<feature type="non-terminal residue" evidence="2">
    <location>
        <position position="61"/>
    </location>
</feature>
<name>A0A1A8SGE6_9TELE</name>
<sequence>VTKLDRFATRPVSSSFWTKQSSQLTPSCTRRDAGAEGPDCSFSGQANGGHGALQGSRWRPH</sequence>
<feature type="region of interest" description="Disordered" evidence="1">
    <location>
        <begin position="15"/>
        <end position="61"/>
    </location>
</feature>
<feature type="non-terminal residue" evidence="2">
    <location>
        <position position="1"/>
    </location>
</feature>
<dbReference type="AlphaFoldDB" id="A0A1A8SGE6"/>
<evidence type="ECO:0000313" key="2">
    <source>
        <dbReference type="EMBL" id="SBS17411.1"/>
    </source>
</evidence>
<reference evidence="2" key="1">
    <citation type="submission" date="2016-05" db="EMBL/GenBank/DDBJ databases">
        <authorList>
            <person name="Lavstsen T."/>
            <person name="Jespersen J.S."/>
        </authorList>
    </citation>
    <scope>NUCLEOTIDE SEQUENCE</scope>
    <source>
        <tissue evidence="2">Brain</tissue>
    </source>
</reference>
<protein>
    <submittedName>
        <fullName evidence="2">Uncharacterized protein</fullName>
    </submittedName>
</protein>
<evidence type="ECO:0000256" key="1">
    <source>
        <dbReference type="SAM" id="MobiDB-lite"/>
    </source>
</evidence>
<accession>A0A1A8SGE6</accession>
<organism evidence="2">
    <name type="scientific">Nothobranchius rachovii</name>
    <name type="common">bluefin notho</name>
    <dbReference type="NCBI Taxonomy" id="451742"/>
    <lineage>
        <taxon>Eukaryota</taxon>
        <taxon>Metazoa</taxon>
        <taxon>Chordata</taxon>
        <taxon>Craniata</taxon>
        <taxon>Vertebrata</taxon>
        <taxon>Euteleostomi</taxon>
        <taxon>Actinopterygii</taxon>
        <taxon>Neopterygii</taxon>
        <taxon>Teleostei</taxon>
        <taxon>Neoteleostei</taxon>
        <taxon>Acanthomorphata</taxon>
        <taxon>Ovalentaria</taxon>
        <taxon>Atherinomorphae</taxon>
        <taxon>Cyprinodontiformes</taxon>
        <taxon>Nothobranchiidae</taxon>
        <taxon>Nothobranchius</taxon>
    </lineage>
</organism>
<gene>
    <name evidence="2" type="primary">Nfu_g_1_004232</name>
</gene>
<feature type="compositionally biased region" description="Polar residues" evidence="1">
    <location>
        <begin position="15"/>
        <end position="28"/>
    </location>
</feature>
<proteinExistence type="predicted"/>
<reference evidence="2" key="2">
    <citation type="submission" date="2016-06" db="EMBL/GenBank/DDBJ databases">
        <title>The genome of a short-lived fish provides insights into sex chromosome evolution and the genetic control of aging.</title>
        <authorList>
            <person name="Reichwald K."/>
            <person name="Felder M."/>
            <person name="Petzold A."/>
            <person name="Koch P."/>
            <person name="Groth M."/>
            <person name="Platzer M."/>
        </authorList>
    </citation>
    <scope>NUCLEOTIDE SEQUENCE</scope>
    <source>
        <tissue evidence="2">Brain</tissue>
    </source>
</reference>
<dbReference type="EMBL" id="HAEI01014942">
    <property type="protein sequence ID" value="SBS17411.1"/>
    <property type="molecule type" value="Transcribed_RNA"/>
</dbReference>